<dbReference type="STRING" id="649760.HMPREF0971_01588"/>
<evidence type="ECO:0000313" key="1">
    <source>
        <dbReference type="EMBL" id="EFB32057.1"/>
    </source>
</evidence>
<protein>
    <submittedName>
        <fullName evidence="1">Uncharacterized protein</fullName>
    </submittedName>
</protein>
<evidence type="ECO:0000313" key="2">
    <source>
        <dbReference type="Proteomes" id="UP000004079"/>
    </source>
</evidence>
<reference evidence="1 2" key="1">
    <citation type="submission" date="2009-11" db="EMBL/GenBank/DDBJ databases">
        <authorList>
            <person name="Weinstock G."/>
            <person name="Sodergren E."/>
            <person name="Clifton S."/>
            <person name="Fulton L."/>
            <person name="Fulton B."/>
            <person name="Courtney L."/>
            <person name="Fronick C."/>
            <person name="Harrison M."/>
            <person name="Strong C."/>
            <person name="Farmer C."/>
            <person name="Delahaunty K."/>
            <person name="Markovic C."/>
            <person name="Hall O."/>
            <person name="Minx P."/>
            <person name="Tomlinson C."/>
            <person name="Mitreva M."/>
            <person name="Nelson J."/>
            <person name="Hou S."/>
            <person name="Wollam A."/>
            <person name="Pepin K.H."/>
            <person name="Johnson M."/>
            <person name="Bhonagiri V."/>
            <person name="Nash W.E."/>
            <person name="Warren W."/>
            <person name="Chinwalla A."/>
            <person name="Mardis E.R."/>
            <person name="Wilson R.K."/>
        </authorList>
    </citation>
    <scope>NUCLEOTIDE SEQUENCE [LARGE SCALE GENOMIC DNA]</scope>
    <source>
        <strain evidence="1 2">F0302</strain>
    </source>
</reference>
<organism evidence="1 2">
    <name type="scientific">Segatella oris F0302</name>
    <dbReference type="NCBI Taxonomy" id="649760"/>
    <lineage>
        <taxon>Bacteria</taxon>
        <taxon>Pseudomonadati</taxon>
        <taxon>Bacteroidota</taxon>
        <taxon>Bacteroidia</taxon>
        <taxon>Bacteroidales</taxon>
        <taxon>Prevotellaceae</taxon>
        <taxon>Segatella</taxon>
    </lineage>
</organism>
<sequence length="40" mass="4879">MSSPFSWPMFTSIWRFQQKRMKRLSPSENNRIFASKINNE</sequence>
<dbReference type="AlphaFoldDB" id="D1QRI1"/>
<name>D1QRI1_9BACT</name>
<proteinExistence type="predicted"/>
<dbReference type="HOGENOM" id="CLU_3294396_0_0_10"/>
<gene>
    <name evidence="1" type="ORF">HMPREF0971_01588</name>
</gene>
<dbReference type="Proteomes" id="UP000004079">
    <property type="component" value="Unassembled WGS sequence"/>
</dbReference>
<comment type="caution">
    <text evidence="1">The sequence shown here is derived from an EMBL/GenBank/DDBJ whole genome shotgun (WGS) entry which is preliminary data.</text>
</comment>
<dbReference type="EMBL" id="ACUZ02000030">
    <property type="protein sequence ID" value="EFB32057.1"/>
    <property type="molecule type" value="Genomic_DNA"/>
</dbReference>
<accession>D1QRI1</accession>